<evidence type="ECO:0000256" key="11">
    <source>
        <dbReference type="HAMAP-Rule" id="MF_00228"/>
    </source>
</evidence>
<comment type="pathway">
    <text evidence="3 11">Cofactor biosynthesis; thiamine diphosphate biosynthesis; 4-methyl-5-(2-phosphoethyl)-thiazole from 5-(2-hydroxyethyl)-4-methylthiazole: step 1/1.</text>
</comment>
<dbReference type="GO" id="GO:0009229">
    <property type="term" value="P:thiamine diphosphate biosynthetic process"/>
    <property type="evidence" value="ECO:0007669"/>
    <property type="project" value="UniProtKB-UniRule"/>
</dbReference>
<proteinExistence type="inferred from homology"/>
<organism evidence="12 14">
    <name type="scientific">Methanobrevibacter olleyae</name>
    <dbReference type="NCBI Taxonomy" id="294671"/>
    <lineage>
        <taxon>Archaea</taxon>
        <taxon>Methanobacteriati</taxon>
        <taxon>Methanobacteriota</taxon>
        <taxon>Methanomada group</taxon>
        <taxon>Methanobacteria</taxon>
        <taxon>Methanobacteriales</taxon>
        <taxon>Methanobacteriaceae</taxon>
        <taxon>Methanobrevibacter</taxon>
    </lineage>
</organism>
<dbReference type="AlphaFoldDB" id="A0A126R182"/>
<feature type="binding site" evidence="11">
    <location>
        <position position="135"/>
    </location>
    <ligand>
        <name>ATP</name>
        <dbReference type="ChEBI" id="CHEBI:30616"/>
    </ligand>
</feature>
<dbReference type="STRING" id="294671.YLM1_1280"/>
<dbReference type="HAMAP" id="MF_00228">
    <property type="entry name" value="Thz_kinase"/>
    <property type="match status" value="1"/>
</dbReference>
<reference evidence="13" key="3">
    <citation type="submission" date="2016-10" db="EMBL/GenBank/DDBJ databases">
        <authorList>
            <person name="de Groot N.N."/>
        </authorList>
    </citation>
    <scope>NUCLEOTIDE SEQUENCE [LARGE SCALE GENOMIC DNA]</scope>
    <source>
        <strain evidence="13">DSM 16632</strain>
    </source>
</reference>
<dbReference type="PIRSF" id="PIRSF000513">
    <property type="entry name" value="Thz_kinase"/>
    <property type="match status" value="1"/>
</dbReference>
<keyword evidence="4 11" id="KW-0808">Transferase</keyword>
<feature type="binding site" evidence="11">
    <location>
        <position position="226"/>
    </location>
    <ligand>
        <name>substrate</name>
    </ligand>
</feature>
<dbReference type="InterPro" id="IPR029056">
    <property type="entry name" value="Ribokinase-like"/>
</dbReference>
<evidence type="ECO:0000313" key="15">
    <source>
        <dbReference type="Proteomes" id="UP000183442"/>
    </source>
</evidence>
<evidence type="ECO:0000313" key="12">
    <source>
        <dbReference type="EMBL" id="AMK15837.1"/>
    </source>
</evidence>
<name>A0A126R182_METOL</name>
<dbReference type="OrthoDB" id="214286at2157"/>
<dbReference type="PATRIC" id="fig|294671.3.peg.1337"/>
<evidence type="ECO:0000256" key="7">
    <source>
        <dbReference type="ARBA" id="ARBA00022777"/>
    </source>
</evidence>
<dbReference type="KEGG" id="mol:YLM1_1280"/>
<feature type="binding site" evidence="11">
    <location>
        <position position="59"/>
    </location>
    <ligand>
        <name>substrate</name>
    </ligand>
</feature>
<evidence type="ECO:0000256" key="4">
    <source>
        <dbReference type="ARBA" id="ARBA00022679"/>
    </source>
</evidence>
<dbReference type="EMBL" id="CP014265">
    <property type="protein sequence ID" value="AMK15837.1"/>
    <property type="molecule type" value="Genomic_DNA"/>
</dbReference>
<dbReference type="EC" id="2.7.1.50" evidence="11"/>
<dbReference type="CDD" id="cd01170">
    <property type="entry name" value="THZ_kinase"/>
    <property type="match status" value="1"/>
</dbReference>
<dbReference type="SUPFAM" id="SSF53613">
    <property type="entry name" value="Ribokinase-like"/>
    <property type="match status" value="1"/>
</dbReference>
<dbReference type="Pfam" id="PF02110">
    <property type="entry name" value="HK"/>
    <property type="match status" value="1"/>
</dbReference>
<keyword evidence="10 11" id="KW-0784">Thiamine biosynthesis</keyword>
<keyword evidence="6 11" id="KW-0547">Nucleotide-binding</keyword>
<evidence type="ECO:0000256" key="8">
    <source>
        <dbReference type="ARBA" id="ARBA00022840"/>
    </source>
</evidence>
<dbReference type="GO" id="GO:0000287">
    <property type="term" value="F:magnesium ion binding"/>
    <property type="evidence" value="ECO:0007669"/>
    <property type="project" value="UniProtKB-UniRule"/>
</dbReference>
<comment type="catalytic activity">
    <reaction evidence="1 11">
        <text>5-(2-hydroxyethyl)-4-methylthiazole + ATP = 4-methyl-5-(2-phosphooxyethyl)-thiazole + ADP + H(+)</text>
        <dbReference type="Rhea" id="RHEA:24212"/>
        <dbReference type="ChEBI" id="CHEBI:15378"/>
        <dbReference type="ChEBI" id="CHEBI:17957"/>
        <dbReference type="ChEBI" id="CHEBI:30616"/>
        <dbReference type="ChEBI" id="CHEBI:58296"/>
        <dbReference type="ChEBI" id="CHEBI:456216"/>
        <dbReference type="EC" id="2.7.1.50"/>
    </reaction>
</comment>
<reference evidence="15" key="4">
    <citation type="submission" date="2016-10" db="EMBL/GenBank/DDBJ databases">
        <authorList>
            <person name="Varghese N."/>
        </authorList>
    </citation>
    <scope>NUCLEOTIDE SEQUENCE [LARGE SCALE GENOMIC DNA]</scope>
    <source>
        <strain evidence="15">DSM 16632</strain>
    </source>
</reference>
<sequence>MTDEIIMYESENINNILNEFKNALKNVKDTTPLTHCITNFVTVNDCANAALAVGASPIMADDSEEVAEIVDIASVLVINIGKLSETQVDAIRLSSEHANKINKPIVVDPVGAGISGLRNRITKELVENYKIAAIRGNMSEIKAVAKLINLDILNNENNDSAGKGVDVAESDIISKDNLDINGLIVKDLAKELNTVIIASGPIDIISDGDLTFGLKNGDEMMPLITGSGCMLTTIIGSYIGANDALIGTTAACTLMAVAGENAAKCVRENDLGTGSFKTFLIDNLYKLSAKELVERANLFEINV</sequence>
<evidence type="ECO:0000313" key="13">
    <source>
        <dbReference type="EMBL" id="SFL20317.1"/>
    </source>
</evidence>
<evidence type="ECO:0000256" key="2">
    <source>
        <dbReference type="ARBA" id="ARBA00001946"/>
    </source>
</evidence>
<keyword evidence="8 11" id="KW-0067">ATP-binding</keyword>
<comment type="similarity">
    <text evidence="11">Belongs to the Thz kinase family.</text>
</comment>
<evidence type="ECO:0000313" key="14">
    <source>
        <dbReference type="Proteomes" id="UP000066376"/>
    </source>
</evidence>
<comment type="function">
    <text evidence="11">Catalyzes the phosphorylation of the hydroxyl group of 4-methyl-5-beta-hydroxyethylthiazole (THZ).</text>
</comment>
<keyword evidence="7 11" id="KW-0418">Kinase</keyword>
<dbReference type="GO" id="GO:0004417">
    <property type="term" value="F:hydroxyethylthiazole kinase activity"/>
    <property type="evidence" value="ECO:0007669"/>
    <property type="project" value="UniProtKB-UniRule"/>
</dbReference>
<dbReference type="EMBL" id="FOTL01000002">
    <property type="protein sequence ID" value="SFL20317.1"/>
    <property type="molecule type" value="Genomic_DNA"/>
</dbReference>
<reference evidence="12 14" key="1">
    <citation type="journal article" date="2016" name="Genome Announc.">
        <title>Draft Genome Sequence of the Rumen Methanogen Methanobrevibacter olleyae YLM1.</title>
        <authorList>
            <person name="Kelly W.J."/>
            <person name="Li D."/>
            <person name="Lambie S.C."/>
            <person name="Cox F."/>
            <person name="Attwood G.T."/>
            <person name="Altermann E."/>
            <person name="Leahy S.C."/>
        </authorList>
    </citation>
    <scope>NUCLEOTIDE SEQUENCE [LARGE SCALE GENOMIC DNA]</scope>
    <source>
        <strain evidence="12 14">YLM1</strain>
    </source>
</reference>
<dbReference type="Proteomes" id="UP000066376">
    <property type="component" value="Chromosome"/>
</dbReference>
<gene>
    <name evidence="11" type="primary">thiM</name>
    <name evidence="13" type="ORF">SAMN02910297_00210</name>
    <name evidence="12" type="ORF">YLM1_1280</name>
</gene>
<dbReference type="PRINTS" id="PR01099">
    <property type="entry name" value="HYETHTZKNASE"/>
</dbReference>
<dbReference type="NCBIfam" id="NF006830">
    <property type="entry name" value="PRK09355.1"/>
    <property type="match status" value="1"/>
</dbReference>
<dbReference type="GO" id="GO:0009228">
    <property type="term" value="P:thiamine biosynthetic process"/>
    <property type="evidence" value="ECO:0007669"/>
    <property type="project" value="UniProtKB-KW"/>
</dbReference>
<evidence type="ECO:0000256" key="9">
    <source>
        <dbReference type="ARBA" id="ARBA00022842"/>
    </source>
</evidence>
<keyword evidence="9 11" id="KW-0460">Magnesium</keyword>
<comment type="cofactor">
    <cofactor evidence="2 11">
        <name>Mg(2+)</name>
        <dbReference type="ChEBI" id="CHEBI:18420"/>
    </cofactor>
</comment>
<keyword evidence="5 11" id="KW-0479">Metal-binding</keyword>
<dbReference type="GO" id="GO:0005524">
    <property type="term" value="F:ATP binding"/>
    <property type="evidence" value="ECO:0007669"/>
    <property type="project" value="UniProtKB-UniRule"/>
</dbReference>
<evidence type="ECO:0000256" key="3">
    <source>
        <dbReference type="ARBA" id="ARBA00004868"/>
    </source>
</evidence>
<evidence type="ECO:0000256" key="10">
    <source>
        <dbReference type="ARBA" id="ARBA00022977"/>
    </source>
</evidence>
<dbReference type="Proteomes" id="UP000183442">
    <property type="component" value="Unassembled WGS sequence"/>
</dbReference>
<dbReference type="InterPro" id="IPR000417">
    <property type="entry name" value="Hyethyz_kinase"/>
</dbReference>
<dbReference type="UniPathway" id="UPA00060">
    <property type="reaction ID" value="UER00139"/>
</dbReference>
<dbReference type="Gene3D" id="3.40.1190.20">
    <property type="match status" value="1"/>
</dbReference>
<evidence type="ECO:0000256" key="5">
    <source>
        <dbReference type="ARBA" id="ARBA00022723"/>
    </source>
</evidence>
<protein>
    <recommendedName>
        <fullName evidence="11">Hydroxyethylthiazole kinase</fullName>
        <ecNumber evidence="11">2.7.1.50</ecNumber>
    </recommendedName>
    <alternativeName>
        <fullName evidence="11">4-methyl-5-beta-hydroxyethylthiazole kinase</fullName>
        <shortName evidence="11">TH kinase</shortName>
        <shortName evidence="11">Thz kinase</shortName>
    </alternativeName>
</protein>
<dbReference type="RefSeq" id="WP_082762151.1">
    <property type="nucleotide sequence ID" value="NZ_CP014265.1"/>
</dbReference>
<evidence type="ECO:0000256" key="6">
    <source>
        <dbReference type="ARBA" id="ARBA00022741"/>
    </source>
</evidence>
<evidence type="ECO:0000256" key="1">
    <source>
        <dbReference type="ARBA" id="ARBA00001771"/>
    </source>
</evidence>
<dbReference type="GeneID" id="28489591"/>
<feature type="binding site" evidence="11">
    <location>
        <position position="199"/>
    </location>
    <ligand>
        <name>ATP</name>
        <dbReference type="ChEBI" id="CHEBI:30616"/>
    </ligand>
</feature>
<keyword evidence="14" id="KW-1185">Reference proteome</keyword>
<accession>A0A126R182</accession>
<reference evidence="14" key="2">
    <citation type="submission" date="2016-02" db="EMBL/GenBank/DDBJ databases">
        <title>The draft genome sequence of the rumen methanogen Methanobrevibacter olleyae YLM1.</title>
        <authorList>
            <consortium name="New Zealand Agricultural Greenhouse Gas Research Centre/Pastoral Greenhouse Gas Research Consortium"/>
            <person name="Kelly W.J."/>
            <person name="Li D."/>
            <person name="Lambie S.C."/>
            <person name="Attwood G.T."/>
            <person name="Altermann E."/>
            <person name="Leahy S.C."/>
        </authorList>
    </citation>
    <scope>NUCLEOTIDE SEQUENCE [LARGE SCALE GENOMIC DNA]</scope>
    <source>
        <strain evidence="14">YLM1</strain>
    </source>
</reference>